<dbReference type="Proteomes" id="UP001321520">
    <property type="component" value="Chromosome"/>
</dbReference>
<name>A0ABY9EG68_9GAMM</name>
<evidence type="ECO:0000313" key="1">
    <source>
        <dbReference type="EMBL" id="WKD51046.1"/>
    </source>
</evidence>
<gene>
    <name evidence="1" type="ORF">M8T91_06390</name>
</gene>
<evidence type="ECO:0000313" key="2">
    <source>
        <dbReference type="Proteomes" id="UP001321520"/>
    </source>
</evidence>
<keyword evidence="2" id="KW-1185">Reference proteome</keyword>
<proteinExistence type="predicted"/>
<dbReference type="RefSeq" id="WP_301417940.1">
    <property type="nucleotide sequence ID" value="NZ_CP098023.1"/>
</dbReference>
<reference evidence="1 2" key="1">
    <citation type="submission" date="2022-05" db="EMBL/GenBank/DDBJ databases">
        <title>Microbulbifer sp. nov., isolated from sponge.</title>
        <authorList>
            <person name="Gao L."/>
        </authorList>
    </citation>
    <scope>NUCLEOTIDE SEQUENCE [LARGE SCALE GENOMIC DNA]</scope>
    <source>
        <strain evidence="1 2">MI-G</strain>
    </source>
</reference>
<protein>
    <submittedName>
        <fullName evidence="1">Uncharacterized protein</fullName>
    </submittedName>
</protein>
<dbReference type="EMBL" id="CP098023">
    <property type="protein sequence ID" value="WKD51046.1"/>
    <property type="molecule type" value="Genomic_DNA"/>
</dbReference>
<organism evidence="1 2">
    <name type="scientific">Microbulbifer spongiae</name>
    <dbReference type="NCBI Taxonomy" id="2944933"/>
    <lineage>
        <taxon>Bacteria</taxon>
        <taxon>Pseudomonadati</taxon>
        <taxon>Pseudomonadota</taxon>
        <taxon>Gammaproteobacteria</taxon>
        <taxon>Cellvibrionales</taxon>
        <taxon>Microbulbiferaceae</taxon>
        <taxon>Microbulbifer</taxon>
    </lineage>
</organism>
<accession>A0ABY9EG68</accession>
<sequence>MMVTPDLVPPPALPNLFDGDVIKSENQEQCPSIAGSYSISAVGYEVAEETGIIQEISVDDYDYVSIFGLGKKESKQFTVVRDSDPDVGVLKIIQSKNGSFELIVKHLTKPLIFIDSFVYDEDFSCKSGEMKFKVGEFKGGGDGTWFNYKTLISIRAMNNQGFLVYQQIAYPSGVDHNYYVFSPLSARASKN</sequence>